<dbReference type="GO" id="GO:0055085">
    <property type="term" value="P:transmembrane transport"/>
    <property type="evidence" value="ECO:0007669"/>
    <property type="project" value="InterPro"/>
</dbReference>
<dbReference type="InterPro" id="IPR001626">
    <property type="entry name" value="ABC_TroCD"/>
</dbReference>
<accession>W1XCZ3</accession>
<evidence type="ECO:0000256" key="1">
    <source>
        <dbReference type="SAM" id="Phobius"/>
    </source>
</evidence>
<name>W1XCZ3_9ZZZZ</name>
<reference evidence="2" key="1">
    <citation type="submission" date="2013-12" db="EMBL/GenBank/DDBJ databases">
        <title>A Varibaculum cambriense genome reconstructed from a premature infant gut community with otherwise low bacterial novelty that shifts toward anaerobic metabolism during the third week of life.</title>
        <authorList>
            <person name="Brown C.T."/>
            <person name="Sharon I."/>
            <person name="Thomas B.C."/>
            <person name="Castelle C.J."/>
            <person name="Morowitz M.J."/>
            <person name="Banfield J.F."/>
        </authorList>
    </citation>
    <scope>NUCLEOTIDE SEQUENCE</scope>
</reference>
<dbReference type="AlphaFoldDB" id="W1XCZ3"/>
<dbReference type="Pfam" id="PF00950">
    <property type="entry name" value="ABC-3"/>
    <property type="match status" value="1"/>
</dbReference>
<protein>
    <submittedName>
        <fullName evidence="2">ABC-3 protein</fullName>
    </submittedName>
</protein>
<sequence>MTILQSYTTQMVLLGTALLGLASGIAGTFAVLRKESLIG</sequence>
<evidence type="ECO:0000313" key="2">
    <source>
        <dbReference type="EMBL" id="ETJ27315.1"/>
    </source>
</evidence>
<keyword evidence="1" id="KW-0472">Membrane</keyword>
<keyword evidence="1" id="KW-0812">Transmembrane</keyword>
<proteinExistence type="predicted"/>
<keyword evidence="1" id="KW-1133">Transmembrane helix</keyword>
<organism evidence="2">
    <name type="scientific">human gut metagenome</name>
    <dbReference type="NCBI Taxonomy" id="408170"/>
    <lineage>
        <taxon>unclassified sequences</taxon>
        <taxon>metagenomes</taxon>
        <taxon>organismal metagenomes</taxon>
    </lineage>
</organism>
<dbReference type="EMBL" id="AZMM01017019">
    <property type="protein sequence ID" value="ETJ27315.1"/>
    <property type="molecule type" value="Genomic_DNA"/>
</dbReference>
<feature type="transmembrane region" description="Helical" evidence="1">
    <location>
        <begin position="12"/>
        <end position="32"/>
    </location>
</feature>
<gene>
    <name evidence="2" type="ORF">Q604_UNBC17019G0001</name>
</gene>
<dbReference type="GO" id="GO:0043190">
    <property type="term" value="C:ATP-binding cassette (ABC) transporter complex"/>
    <property type="evidence" value="ECO:0007669"/>
    <property type="project" value="InterPro"/>
</dbReference>
<feature type="non-terminal residue" evidence="2">
    <location>
        <position position="39"/>
    </location>
</feature>
<comment type="caution">
    <text evidence="2">The sequence shown here is derived from an EMBL/GenBank/DDBJ whole genome shotgun (WGS) entry which is preliminary data.</text>
</comment>